<dbReference type="InterPro" id="IPR014729">
    <property type="entry name" value="Rossmann-like_a/b/a_fold"/>
</dbReference>
<comment type="function">
    <text evidence="1">Catalyzes the phosphorylation of riboflavin to FMN followed by the adenylation of FMN to FAD.</text>
</comment>
<name>A0A4P9VRV4_9GAMM</name>
<dbReference type="AlphaFoldDB" id="A0A4P9VRV4"/>
<dbReference type="NCBIfam" id="TIGR00125">
    <property type="entry name" value="cyt_tran_rel"/>
    <property type="match status" value="1"/>
</dbReference>
<protein>
    <recommendedName>
        <fullName evidence="15">Riboflavin biosynthesis protein</fullName>
    </recommendedName>
    <domain>
        <recommendedName>
            <fullName evidence="15">Riboflavin kinase</fullName>
            <ecNumber evidence="15">2.7.1.26</ecNumber>
        </recommendedName>
        <alternativeName>
            <fullName evidence="15">Flavokinase</fullName>
        </alternativeName>
    </domain>
    <domain>
        <recommendedName>
            <fullName evidence="15">FMN adenylyltransferase</fullName>
            <ecNumber evidence="15">2.7.7.2</ecNumber>
        </recommendedName>
        <alternativeName>
            <fullName evidence="15">FAD pyrophosphorylase</fullName>
        </alternativeName>
        <alternativeName>
            <fullName evidence="15">FAD synthase</fullName>
        </alternativeName>
    </domain>
</protein>
<dbReference type="UniPathway" id="UPA00276">
    <property type="reaction ID" value="UER00406"/>
</dbReference>
<dbReference type="Proteomes" id="UP000257039">
    <property type="component" value="Unassembled WGS sequence"/>
</dbReference>
<dbReference type="PIRSF" id="PIRSF004491">
    <property type="entry name" value="FAD_Synth"/>
    <property type="match status" value="1"/>
</dbReference>
<evidence type="ECO:0000256" key="13">
    <source>
        <dbReference type="ARBA" id="ARBA00047880"/>
    </source>
</evidence>
<evidence type="ECO:0000256" key="15">
    <source>
        <dbReference type="PIRNR" id="PIRNR004491"/>
    </source>
</evidence>
<dbReference type="NCBIfam" id="NF004163">
    <property type="entry name" value="PRK05627.1-6"/>
    <property type="match status" value="1"/>
</dbReference>
<dbReference type="InterPro" id="IPR015864">
    <property type="entry name" value="FAD_synthase"/>
</dbReference>
<comment type="similarity">
    <text evidence="15">Belongs to the ribF family.</text>
</comment>
<dbReference type="NCBIfam" id="NF004159">
    <property type="entry name" value="PRK05627.1-2"/>
    <property type="match status" value="1"/>
</dbReference>
<comment type="catalytic activity">
    <reaction evidence="14 15">
        <text>FMN + ATP + H(+) = FAD + diphosphate</text>
        <dbReference type="Rhea" id="RHEA:17237"/>
        <dbReference type="ChEBI" id="CHEBI:15378"/>
        <dbReference type="ChEBI" id="CHEBI:30616"/>
        <dbReference type="ChEBI" id="CHEBI:33019"/>
        <dbReference type="ChEBI" id="CHEBI:57692"/>
        <dbReference type="ChEBI" id="CHEBI:58210"/>
        <dbReference type="EC" id="2.7.7.2"/>
    </reaction>
</comment>
<evidence type="ECO:0000256" key="12">
    <source>
        <dbReference type="ARBA" id="ARBA00023268"/>
    </source>
</evidence>
<dbReference type="InterPro" id="IPR015865">
    <property type="entry name" value="Riboflavin_kinase_bac/euk"/>
</dbReference>
<dbReference type="Gene3D" id="2.40.30.30">
    <property type="entry name" value="Riboflavin kinase-like"/>
    <property type="match status" value="1"/>
</dbReference>
<dbReference type="SUPFAM" id="SSF82114">
    <property type="entry name" value="Riboflavin kinase-like"/>
    <property type="match status" value="1"/>
</dbReference>
<dbReference type="GO" id="GO:0009398">
    <property type="term" value="P:FMN biosynthetic process"/>
    <property type="evidence" value="ECO:0007669"/>
    <property type="project" value="UniProtKB-UniRule"/>
</dbReference>
<proteinExistence type="inferred from homology"/>
<comment type="caution">
    <text evidence="17">The sequence shown here is derived from an EMBL/GenBank/DDBJ whole genome shotgun (WGS) entry which is preliminary data.</text>
</comment>
<dbReference type="PANTHER" id="PTHR22749">
    <property type="entry name" value="RIBOFLAVIN KINASE/FMN ADENYLYLTRANSFERASE"/>
    <property type="match status" value="1"/>
</dbReference>
<evidence type="ECO:0000256" key="2">
    <source>
        <dbReference type="ARBA" id="ARBA00004726"/>
    </source>
</evidence>
<dbReference type="PANTHER" id="PTHR22749:SF6">
    <property type="entry name" value="RIBOFLAVIN KINASE"/>
    <property type="match status" value="1"/>
</dbReference>
<keyword evidence="6 15" id="KW-0808">Transferase</keyword>
<evidence type="ECO:0000256" key="5">
    <source>
        <dbReference type="ARBA" id="ARBA00022643"/>
    </source>
</evidence>
<dbReference type="GO" id="GO:0008531">
    <property type="term" value="F:riboflavin kinase activity"/>
    <property type="evidence" value="ECO:0007669"/>
    <property type="project" value="UniProtKB-UniRule"/>
</dbReference>
<organism evidence="17 18">
    <name type="scientific">Zooshikella ganghwensis</name>
    <dbReference type="NCBI Taxonomy" id="202772"/>
    <lineage>
        <taxon>Bacteria</taxon>
        <taxon>Pseudomonadati</taxon>
        <taxon>Pseudomonadota</taxon>
        <taxon>Gammaproteobacteria</taxon>
        <taxon>Oceanospirillales</taxon>
        <taxon>Zooshikellaceae</taxon>
        <taxon>Zooshikella</taxon>
    </lineage>
</organism>
<dbReference type="InterPro" id="IPR023465">
    <property type="entry name" value="Riboflavin_kinase_dom_sf"/>
</dbReference>
<comment type="pathway">
    <text evidence="2 15">Cofactor biosynthesis; FAD biosynthesis; FAD from FMN: step 1/1.</text>
</comment>
<evidence type="ECO:0000313" key="18">
    <source>
        <dbReference type="Proteomes" id="UP000257039"/>
    </source>
</evidence>
<keyword evidence="10 15" id="KW-0274">FAD</keyword>
<evidence type="ECO:0000256" key="7">
    <source>
        <dbReference type="ARBA" id="ARBA00022695"/>
    </source>
</evidence>
<dbReference type="UniPathway" id="UPA00277">
    <property type="reaction ID" value="UER00407"/>
</dbReference>
<dbReference type="NCBIfam" id="NF004162">
    <property type="entry name" value="PRK05627.1-5"/>
    <property type="match status" value="1"/>
</dbReference>
<dbReference type="EC" id="2.7.7.2" evidence="15"/>
<comment type="pathway">
    <text evidence="3 15">Cofactor biosynthesis; FMN biosynthesis; FMN from riboflavin (ATP route): step 1/1.</text>
</comment>
<dbReference type="SUPFAM" id="SSF52374">
    <property type="entry name" value="Nucleotidylyl transferase"/>
    <property type="match status" value="1"/>
</dbReference>
<dbReference type="CDD" id="cd02064">
    <property type="entry name" value="FAD_synthetase_N"/>
    <property type="match status" value="1"/>
</dbReference>
<keyword evidence="4 15" id="KW-0285">Flavoprotein</keyword>
<feature type="domain" description="Riboflavin kinase" evidence="16">
    <location>
        <begin position="182"/>
        <end position="306"/>
    </location>
</feature>
<sequence length="307" mass="34774">MELIRGLHNLKQQYGSVVTIGNFDGVHRGHQAILNQLKDQAEQLGLPSVVVLFEPQPREFFDGQNAPARLTSLTEKLDLLKRYDVDKVLCLQFNRQLRAFTADEFIQRILLSGLAMKHLVVGDDFRFGCDRRGNFQLLKEYGEQHGVSVASNCSVLFQGKRISSTWVRQALQEADFELAAQLLGRPYAIQGRVIRGQQLGRTLGVPTANIALKRCQLPLQGVYAVKVHGYSRHPLNGVANIGWRPTVVSKQPMLETHLLDFSGDLYRKRLAVEFVSKLRDEQKFSSINALREAIEKDIVMAQQLFHR</sequence>
<evidence type="ECO:0000313" key="17">
    <source>
        <dbReference type="EMBL" id="RDH45529.1"/>
    </source>
</evidence>
<keyword evidence="9 15" id="KW-0418">Kinase</keyword>
<dbReference type="GO" id="GO:0006747">
    <property type="term" value="P:FAD biosynthetic process"/>
    <property type="evidence" value="ECO:0007669"/>
    <property type="project" value="UniProtKB-UniRule"/>
</dbReference>
<dbReference type="Pfam" id="PF06574">
    <property type="entry name" value="FAD_syn"/>
    <property type="match status" value="1"/>
</dbReference>
<keyword evidence="11 15" id="KW-0067">ATP-binding</keyword>
<dbReference type="Pfam" id="PF01687">
    <property type="entry name" value="Flavokinase"/>
    <property type="match status" value="1"/>
</dbReference>
<reference evidence="17 18" key="1">
    <citation type="submission" date="2017-04" db="EMBL/GenBank/DDBJ databases">
        <title>Draft genome sequence of Zooshikella ganghwensis VG4 isolated from Red Sea sediments.</title>
        <authorList>
            <person name="Rehman Z."/>
            <person name="Alam I."/>
            <person name="Kamau A."/>
            <person name="Bajic V."/>
            <person name="Leiknes T."/>
        </authorList>
    </citation>
    <scope>NUCLEOTIDE SEQUENCE [LARGE SCALE GENOMIC DNA]</scope>
    <source>
        <strain evidence="17 18">VG4</strain>
    </source>
</reference>
<evidence type="ECO:0000256" key="6">
    <source>
        <dbReference type="ARBA" id="ARBA00022679"/>
    </source>
</evidence>
<evidence type="ECO:0000256" key="3">
    <source>
        <dbReference type="ARBA" id="ARBA00005201"/>
    </source>
</evidence>
<keyword evidence="5 15" id="KW-0288">FMN</keyword>
<dbReference type="EC" id="2.7.1.26" evidence="15"/>
<dbReference type="Gene3D" id="3.40.50.620">
    <property type="entry name" value="HUPs"/>
    <property type="match status" value="1"/>
</dbReference>
<accession>A0A4P9VRV4</accession>
<keyword evidence="18" id="KW-1185">Reference proteome</keyword>
<dbReference type="NCBIfam" id="NF004160">
    <property type="entry name" value="PRK05627.1-3"/>
    <property type="match status" value="1"/>
</dbReference>
<gene>
    <name evidence="17" type="ORF">B9G39_19895</name>
</gene>
<comment type="catalytic activity">
    <reaction evidence="13 15">
        <text>riboflavin + ATP = FMN + ADP + H(+)</text>
        <dbReference type="Rhea" id="RHEA:14357"/>
        <dbReference type="ChEBI" id="CHEBI:15378"/>
        <dbReference type="ChEBI" id="CHEBI:30616"/>
        <dbReference type="ChEBI" id="CHEBI:57986"/>
        <dbReference type="ChEBI" id="CHEBI:58210"/>
        <dbReference type="ChEBI" id="CHEBI:456216"/>
        <dbReference type="EC" id="2.7.1.26"/>
    </reaction>
</comment>
<keyword evidence="12" id="KW-0511">Multifunctional enzyme</keyword>
<evidence type="ECO:0000256" key="4">
    <source>
        <dbReference type="ARBA" id="ARBA00022630"/>
    </source>
</evidence>
<dbReference type="NCBIfam" id="TIGR00083">
    <property type="entry name" value="ribF"/>
    <property type="match status" value="1"/>
</dbReference>
<evidence type="ECO:0000256" key="10">
    <source>
        <dbReference type="ARBA" id="ARBA00022827"/>
    </source>
</evidence>
<evidence type="ECO:0000256" key="1">
    <source>
        <dbReference type="ARBA" id="ARBA00002121"/>
    </source>
</evidence>
<dbReference type="EMBL" id="NDXW01000001">
    <property type="protein sequence ID" value="RDH45529.1"/>
    <property type="molecule type" value="Genomic_DNA"/>
</dbReference>
<evidence type="ECO:0000259" key="16">
    <source>
        <dbReference type="SMART" id="SM00904"/>
    </source>
</evidence>
<evidence type="ECO:0000256" key="9">
    <source>
        <dbReference type="ARBA" id="ARBA00022777"/>
    </source>
</evidence>
<dbReference type="SMART" id="SM00904">
    <property type="entry name" value="Flavokinase"/>
    <property type="match status" value="1"/>
</dbReference>
<dbReference type="InterPro" id="IPR002606">
    <property type="entry name" value="Riboflavin_kinase_bac"/>
</dbReference>
<dbReference type="GO" id="GO:0003919">
    <property type="term" value="F:FMN adenylyltransferase activity"/>
    <property type="evidence" value="ECO:0007669"/>
    <property type="project" value="UniProtKB-UniRule"/>
</dbReference>
<keyword evidence="7 15" id="KW-0548">Nucleotidyltransferase</keyword>
<keyword evidence="8 15" id="KW-0547">Nucleotide-binding</keyword>
<evidence type="ECO:0000256" key="8">
    <source>
        <dbReference type="ARBA" id="ARBA00022741"/>
    </source>
</evidence>
<dbReference type="GO" id="GO:0009231">
    <property type="term" value="P:riboflavin biosynthetic process"/>
    <property type="evidence" value="ECO:0007669"/>
    <property type="project" value="InterPro"/>
</dbReference>
<evidence type="ECO:0000256" key="14">
    <source>
        <dbReference type="ARBA" id="ARBA00049494"/>
    </source>
</evidence>
<dbReference type="InterPro" id="IPR023468">
    <property type="entry name" value="Riboflavin_kinase"/>
</dbReference>
<evidence type="ECO:0000256" key="11">
    <source>
        <dbReference type="ARBA" id="ARBA00022840"/>
    </source>
</evidence>
<dbReference type="InterPro" id="IPR004821">
    <property type="entry name" value="Cyt_trans-like"/>
</dbReference>
<dbReference type="FunFam" id="3.40.50.620:FF:000021">
    <property type="entry name" value="Riboflavin biosynthesis protein"/>
    <property type="match status" value="1"/>
</dbReference>
<dbReference type="GO" id="GO:0005524">
    <property type="term" value="F:ATP binding"/>
    <property type="evidence" value="ECO:0007669"/>
    <property type="project" value="UniProtKB-UniRule"/>
</dbReference>